<dbReference type="Pfam" id="PF13809">
    <property type="entry name" value="Tubulin_2"/>
    <property type="match status" value="1"/>
</dbReference>
<dbReference type="InterPro" id="IPR036525">
    <property type="entry name" value="Tubulin/FtsZ_GTPase_sf"/>
</dbReference>
<sequence length="1147" mass="127709">MDDRIEYRPTLLVGVGGTGGQIIERVYRRALATGLAERGRIATLCFDTDVNDISQRRGLEDRSIVQTSSLKTVHDILRDNPQAEAGFSLARSELPDKILNMRLIDGAGQIRMLSQLALYDRLTNQRESFNAIVGNIISGVARHDSRSVFEGALQVIITGSLAGATGSGMFLQTSLLLRRIAQAVGIQAIEPYGLFLMPDVFVRGANIQAQQIDNVLVNGYAALRELSAVINRAEGHPSARQFQFEFAPGLFQNELEAPFKAVTLIDYENVKGGNLGPSLDHYIELATRAVFLQTFTTVGKKTLSGMVNDALAANAAAARGVSNSFAGIGVAAVVYPVDAIAAYLSQRFAQEVLTGDWLRLDRLYRDAVRRYEELRAAGNLAARPPDIGATFLENLDQFALTDKIAFFAEIREGLMPTLVDPETREARVEPQHEAYLDAFLTHMVESFWQREDLETIRRRARLDPTAFRNKSKIETIVRQCESILDLDFQAIETALLQRPDQQFQNTITYADDLSIAELKPYHLQSYVVAKGPHPVQVRAFLYSVLREIRQRRSAIDVAALRRAVLNEAQSFSRDEAQRPPQDQRSNPAVFESARQAANPGLMGRVWGSSRSFGEDYARYYDESLAKMRRYAEGATKAKILDLLVAEVEALSTVYEGLFAEVGRVVGGIEENVRKEEVRHQSGPNAFDGNVYIHADPASKQAAWEELKLRTVGARQTAAVNETLDAALYKKFRADRKARRATAFDDLRRLFEKAVIEDFALAEVRRNHGSVWDISVFEAARREADRLGIDWKERLRRAVDVAKGQAEPFLRLEDASNGQAVIHWAMNPSLKQDYGNADEFERLFKFDQGESALLADDFTHYELLCVNSRLNLELSHLAKLASGDGAGSETLKGRYYKAYSDRLERLIRDEIEIRKIGSRQQRTSVLTPHIHKAWHRGSVLPEVSLETQRRIDLDAGRAAVAALGLRLVQKEIEFGRAVTYFSTVGRPSVDTMRIAIAETDDVWQQYLALQEKAELKRMALDVWGSELATLSPAAKFAAHPIALQIGGADITQRILDLAAPRDKAFEAREQAAQGLFTAQRVLLGELAAVLLPHLESIGRDQIVDAFLGESEQEAFGAFSAREGIVKSTVDRLRAVREAGLRQARSARA</sequence>
<dbReference type="RefSeq" id="WP_307272401.1">
    <property type="nucleotide sequence ID" value="NZ_JAUSVX010000004.1"/>
</dbReference>
<dbReference type="InterPro" id="IPR025904">
    <property type="entry name" value="Tubulin-like"/>
</dbReference>
<reference evidence="1 2" key="1">
    <citation type="submission" date="2023-07" db="EMBL/GenBank/DDBJ databases">
        <title>Genomic Encyclopedia of Type Strains, Phase IV (KMG-IV): sequencing the most valuable type-strain genomes for metagenomic binning, comparative biology and taxonomic classification.</title>
        <authorList>
            <person name="Goeker M."/>
        </authorList>
    </citation>
    <scope>NUCLEOTIDE SEQUENCE [LARGE SCALE GENOMIC DNA]</scope>
    <source>
        <strain evidence="1 2">DSM 19619</strain>
    </source>
</reference>
<name>A0ABU0J5N3_9HYPH</name>
<evidence type="ECO:0000313" key="2">
    <source>
        <dbReference type="Proteomes" id="UP001242480"/>
    </source>
</evidence>
<evidence type="ECO:0000313" key="1">
    <source>
        <dbReference type="EMBL" id="MDQ0469567.1"/>
    </source>
</evidence>
<proteinExistence type="predicted"/>
<dbReference type="Gene3D" id="3.40.50.1440">
    <property type="entry name" value="Tubulin/FtsZ, GTPase domain"/>
    <property type="match status" value="1"/>
</dbReference>
<organism evidence="1 2">
    <name type="scientific">Labrys wisconsinensis</name>
    <dbReference type="NCBI Taxonomy" id="425677"/>
    <lineage>
        <taxon>Bacteria</taxon>
        <taxon>Pseudomonadati</taxon>
        <taxon>Pseudomonadota</taxon>
        <taxon>Alphaproteobacteria</taxon>
        <taxon>Hyphomicrobiales</taxon>
        <taxon>Xanthobacteraceae</taxon>
        <taxon>Labrys</taxon>
    </lineage>
</organism>
<comment type="caution">
    <text evidence="1">The sequence shown here is derived from an EMBL/GenBank/DDBJ whole genome shotgun (WGS) entry which is preliminary data.</text>
</comment>
<dbReference type="EMBL" id="JAUSVX010000004">
    <property type="protein sequence ID" value="MDQ0469567.1"/>
    <property type="molecule type" value="Genomic_DNA"/>
</dbReference>
<evidence type="ECO:0008006" key="3">
    <source>
        <dbReference type="Google" id="ProtNLM"/>
    </source>
</evidence>
<protein>
    <recommendedName>
        <fullName evidence="3">Tubulin-like protein</fullName>
    </recommendedName>
</protein>
<keyword evidence="2" id="KW-1185">Reference proteome</keyword>
<dbReference type="Proteomes" id="UP001242480">
    <property type="component" value="Unassembled WGS sequence"/>
</dbReference>
<accession>A0ABU0J5N3</accession>
<gene>
    <name evidence="1" type="ORF">QO011_002583</name>
</gene>